<dbReference type="EMBL" id="RAXV01000035">
    <property type="protein sequence ID" value="RKG29693.1"/>
    <property type="molecule type" value="Genomic_DNA"/>
</dbReference>
<dbReference type="Proteomes" id="UP000282388">
    <property type="component" value="Unassembled WGS sequence"/>
</dbReference>
<dbReference type="AlphaFoldDB" id="A0A3A8EMU8"/>
<sequence length="131" mass="15176">MRFIDTFNAAESERHISLDLYQPLELQIKALAHQIRLYEPEIIVASDAEADLVLAALPHLACCAAVLEQPLLRHVKPEQLQAQHHIHIRLRTPHPMFQLLAEKFFVIDTEDESLEYSVQHLLNTYMIEPFD</sequence>
<protein>
    <submittedName>
        <fullName evidence="1">Uncharacterized protein</fullName>
    </submittedName>
</protein>
<evidence type="ECO:0000313" key="2">
    <source>
        <dbReference type="Proteomes" id="UP000282388"/>
    </source>
</evidence>
<evidence type="ECO:0000313" key="1">
    <source>
        <dbReference type="EMBL" id="RKG29693.1"/>
    </source>
</evidence>
<name>A0A3A8EMU8_9GAMM</name>
<accession>A0A3A8EMU8</accession>
<keyword evidence="2" id="KW-1185">Reference proteome</keyword>
<proteinExistence type="predicted"/>
<organism evidence="1 2">
    <name type="scientific">Acinetobacter tianfuensis</name>
    <dbReference type="NCBI Taxonomy" id="2419603"/>
    <lineage>
        <taxon>Bacteria</taxon>
        <taxon>Pseudomonadati</taxon>
        <taxon>Pseudomonadota</taxon>
        <taxon>Gammaproteobacteria</taxon>
        <taxon>Moraxellales</taxon>
        <taxon>Moraxellaceae</taxon>
        <taxon>Acinetobacter</taxon>
    </lineage>
</organism>
<reference evidence="1 2" key="1">
    <citation type="submission" date="2018-09" db="EMBL/GenBank/DDBJ databases">
        <title>The draft genome of Acinetobacter spp. strains.</title>
        <authorList>
            <person name="Qin J."/>
            <person name="Feng Y."/>
            <person name="Zong Z."/>
        </authorList>
    </citation>
    <scope>NUCLEOTIDE SEQUENCE [LARGE SCALE GENOMIC DNA]</scope>
    <source>
        <strain evidence="1 2">WCHAc060012</strain>
    </source>
</reference>
<gene>
    <name evidence="1" type="ORF">D7V32_14050</name>
</gene>
<comment type="caution">
    <text evidence="1">The sequence shown here is derived from an EMBL/GenBank/DDBJ whole genome shotgun (WGS) entry which is preliminary data.</text>
</comment>
<dbReference type="RefSeq" id="WP_120403467.1">
    <property type="nucleotide sequence ID" value="NZ_RAXV01000035.1"/>
</dbReference>